<dbReference type="EMBL" id="CP115611">
    <property type="protein sequence ID" value="WBW71619.1"/>
    <property type="molecule type" value="Genomic_DNA"/>
</dbReference>
<protein>
    <submittedName>
        <fullName evidence="1">DUF2406 family conserved fungal protein</fullName>
    </submittedName>
</protein>
<dbReference type="Proteomes" id="UP001212411">
    <property type="component" value="Chromosome 1"/>
</dbReference>
<evidence type="ECO:0000313" key="1">
    <source>
        <dbReference type="EMBL" id="WBW71619.1"/>
    </source>
</evidence>
<organism evidence="1 2">
    <name type="scientific">Schizosaccharomyces osmophilus</name>
    <dbReference type="NCBI Taxonomy" id="2545709"/>
    <lineage>
        <taxon>Eukaryota</taxon>
        <taxon>Fungi</taxon>
        <taxon>Dikarya</taxon>
        <taxon>Ascomycota</taxon>
        <taxon>Taphrinomycotina</taxon>
        <taxon>Schizosaccharomycetes</taxon>
        <taxon>Schizosaccharomycetales</taxon>
        <taxon>Schizosaccharomycetaceae</taxon>
        <taxon>Schizosaccharomyces</taxon>
    </lineage>
</organism>
<evidence type="ECO:0000313" key="2">
    <source>
        <dbReference type="Proteomes" id="UP001212411"/>
    </source>
</evidence>
<dbReference type="RefSeq" id="XP_056035862.1">
    <property type="nucleotide sequence ID" value="XM_056180004.1"/>
</dbReference>
<dbReference type="AlphaFoldDB" id="A0AAE9W9D9"/>
<gene>
    <name evidence="1" type="ORF">SOMG_01211</name>
</gene>
<dbReference type="KEGG" id="som:SOMG_01211"/>
<keyword evidence="2" id="KW-1185">Reference proteome</keyword>
<name>A0AAE9W9D9_9SCHI</name>
<accession>A0AAE9W9D9</accession>
<dbReference type="GeneID" id="80874693"/>
<dbReference type="Pfam" id="PF10295">
    <property type="entry name" value="DUF2406"/>
    <property type="match status" value="1"/>
</dbReference>
<dbReference type="PANTHER" id="PTHR28186">
    <property type="entry name" value="MEIOTICALLY UP-REGULATED GENE 9 PROTEIN"/>
    <property type="match status" value="1"/>
</dbReference>
<sequence>MPAAEATRANPSMAITEPEPYELASMQKGKHVSALLPKDYYGQAIDEPDVSNPTRWRYERPLDTVRAWQFLIESDEGSPKSRLDSERKQYHPTAELFRPLSFVDADQKLSNRLSRHLSKASSRHSRL</sequence>
<reference evidence="1 2" key="1">
    <citation type="journal article" date="2023" name="G3 (Bethesda)">
        <title>A high-quality reference genome for the fission yeast Schizosaccharomyces osmophilus.</title>
        <authorList>
            <person name="Jia G.S."/>
            <person name="Zhang W.C."/>
            <person name="Liang Y."/>
            <person name="Liu X.H."/>
            <person name="Rhind N."/>
            <person name="Pidoux A."/>
            <person name="Brysch-Herzberg M."/>
            <person name="Du L.L."/>
        </authorList>
    </citation>
    <scope>NUCLEOTIDE SEQUENCE [LARGE SCALE GENOMIC DNA]</scope>
    <source>
        <strain evidence="1 2">CBS 15793</strain>
    </source>
</reference>
<dbReference type="InterPro" id="IPR018809">
    <property type="entry name" value="DUF2406"/>
</dbReference>
<dbReference type="PANTHER" id="PTHR28186:SF1">
    <property type="entry name" value="MEIOTICALLY UP-REGULATED GENE 9 PROTEIN"/>
    <property type="match status" value="1"/>
</dbReference>
<proteinExistence type="predicted"/>